<dbReference type="AlphaFoldDB" id="A0A0A1STQ3"/>
<dbReference type="SUPFAM" id="SSF48403">
    <property type="entry name" value="Ankyrin repeat"/>
    <property type="match status" value="1"/>
</dbReference>
<dbReference type="EMBL" id="CDHN01000002">
    <property type="protein sequence ID" value="CEJ85702.1"/>
    <property type="molecule type" value="Genomic_DNA"/>
</dbReference>
<proteinExistence type="predicted"/>
<organism evidence="1 2">
    <name type="scientific">[Torrubiella] hemipterigena</name>
    <dbReference type="NCBI Taxonomy" id="1531966"/>
    <lineage>
        <taxon>Eukaryota</taxon>
        <taxon>Fungi</taxon>
        <taxon>Dikarya</taxon>
        <taxon>Ascomycota</taxon>
        <taxon>Pezizomycotina</taxon>
        <taxon>Sordariomycetes</taxon>
        <taxon>Hypocreomycetidae</taxon>
        <taxon>Hypocreales</taxon>
        <taxon>Clavicipitaceae</taxon>
        <taxon>Clavicipitaceae incertae sedis</taxon>
        <taxon>'Torrubiella' clade</taxon>
    </lineage>
</organism>
<dbReference type="Pfam" id="PF12796">
    <property type="entry name" value="Ank_2"/>
    <property type="match status" value="1"/>
</dbReference>
<evidence type="ECO:0000313" key="2">
    <source>
        <dbReference type="Proteomes" id="UP000039046"/>
    </source>
</evidence>
<dbReference type="InterPro" id="IPR002110">
    <property type="entry name" value="Ankyrin_rpt"/>
</dbReference>
<accession>A0A0A1STQ3</accession>
<name>A0A0A1STQ3_9HYPO</name>
<evidence type="ECO:0000313" key="1">
    <source>
        <dbReference type="EMBL" id="CEJ85702.1"/>
    </source>
</evidence>
<dbReference type="OrthoDB" id="448455at2759"/>
<dbReference type="Gene3D" id="1.25.40.20">
    <property type="entry name" value="Ankyrin repeat-containing domain"/>
    <property type="match status" value="1"/>
</dbReference>
<dbReference type="Proteomes" id="UP000039046">
    <property type="component" value="Unassembled WGS sequence"/>
</dbReference>
<dbReference type="InterPro" id="IPR036770">
    <property type="entry name" value="Ankyrin_rpt-contain_sf"/>
</dbReference>
<gene>
    <name evidence="1" type="ORF">VHEMI03855</name>
</gene>
<dbReference type="HOGENOM" id="CLU_2110649_0_0_1"/>
<sequence>MSAVVSEHIEAVRLLVDAGAAIETETSWGDSALTIAARNGLEEITNFLADKGAILPQGPAGRRASRAAPRRGYHQLVRRLTADYNRLAQQPLQRQTRSLLRNCQTLQRTMKAIVK</sequence>
<protein>
    <submittedName>
        <fullName evidence="1">Uncharacterized protein</fullName>
    </submittedName>
</protein>
<reference evidence="1 2" key="1">
    <citation type="journal article" date="2015" name="Genome Announc.">
        <title>Draft Genome Sequence and Gene Annotation of the Entomopathogenic Fungus Verticillium hemipterigenum.</title>
        <authorList>
            <person name="Horn F."/>
            <person name="Habel A."/>
            <person name="Scharf D.H."/>
            <person name="Dworschak J."/>
            <person name="Brakhage A.A."/>
            <person name="Guthke R."/>
            <person name="Hertweck C."/>
            <person name="Linde J."/>
        </authorList>
    </citation>
    <scope>NUCLEOTIDE SEQUENCE [LARGE SCALE GENOMIC DNA]</scope>
</reference>
<keyword evidence="2" id="KW-1185">Reference proteome</keyword>